<dbReference type="Proteomes" id="UP000772434">
    <property type="component" value="Unassembled WGS sequence"/>
</dbReference>
<protein>
    <submittedName>
        <fullName evidence="1">Uncharacterized protein</fullName>
    </submittedName>
</protein>
<accession>A0A9P5Q976</accession>
<comment type="caution">
    <text evidence="1">The sequence shown here is derived from an EMBL/GenBank/DDBJ whole genome shotgun (WGS) entry which is preliminary data.</text>
</comment>
<keyword evidence="2" id="KW-1185">Reference proteome</keyword>
<gene>
    <name evidence="1" type="ORF">BDP27DRAFT_599502</name>
</gene>
<dbReference type="OrthoDB" id="3042380at2759"/>
<name>A0A9P5Q976_9AGAR</name>
<reference evidence="1" key="1">
    <citation type="submission" date="2020-11" db="EMBL/GenBank/DDBJ databases">
        <authorList>
            <consortium name="DOE Joint Genome Institute"/>
            <person name="Ahrendt S."/>
            <person name="Riley R."/>
            <person name="Andreopoulos W."/>
            <person name="Labutti K."/>
            <person name="Pangilinan J."/>
            <person name="Ruiz-Duenas F.J."/>
            <person name="Barrasa J.M."/>
            <person name="Sanchez-Garcia M."/>
            <person name="Camarero S."/>
            <person name="Miyauchi S."/>
            <person name="Serrano A."/>
            <person name="Linde D."/>
            <person name="Babiker R."/>
            <person name="Drula E."/>
            <person name="Ayuso-Fernandez I."/>
            <person name="Pacheco R."/>
            <person name="Padilla G."/>
            <person name="Ferreira P."/>
            <person name="Barriuso J."/>
            <person name="Kellner H."/>
            <person name="Castanera R."/>
            <person name="Alfaro M."/>
            <person name="Ramirez L."/>
            <person name="Pisabarro A.G."/>
            <person name="Kuo A."/>
            <person name="Tritt A."/>
            <person name="Lipzen A."/>
            <person name="He G."/>
            <person name="Yan M."/>
            <person name="Ng V."/>
            <person name="Cullen D."/>
            <person name="Martin F."/>
            <person name="Rosso M.-N."/>
            <person name="Henrissat B."/>
            <person name="Hibbett D."/>
            <person name="Martinez A.T."/>
            <person name="Grigoriev I.V."/>
        </authorList>
    </citation>
    <scope>NUCLEOTIDE SEQUENCE</scope>
    <source>
        <strain evidence="1">AH 40177</strain>
    </source>
</reference>
<sequence>MAPCQRKKANAQKSLVHFEGRCIIQPCGVTMKKHSNPRTVNSKTRLYSPFGLGTSLDIVYDYHYRCFRQNERYSTLLVYSRDIDNCNPKEPLKSMAVFRDKQGRQKPDPESVKVINMNGAKITGTTAKNLAEFEEMLFGGSGWLSTLKVFQLVAFAGTVGHYNEALRGSLLKKGGLEKFKLFKDETDGKSALRTADDKLLAELEAKEVQATNEEVDKVDEICIPQRLLLLAK</sequence>
<dbReference type="AlphaFoldDB" id="A0A9P5Q976"/>
<evidence type="ECO:0000313" key="1">
    <source>
        <dbReference type="EMBL" id="KAF9077165.1"/>
    </source>
</evidence>
<evidence type="ECO:0000313" key="2">
    <source>
        <dbReference type="Proteomes" id="UP000772434"/>
    </source>
</evidence>
<organism evidence="1 2">
    <name type="scientific">Rhodocollybia butyracea</name>
    <dbReference type="NCBI Taxonomy" id="206335"/>
    <lineage>
        <taxon>Eukaryota</taxon>
        <taxon>Fungi</taxon>
        <taxon>Dikarya</taxon>
        <taxon>Basidiomycota</taxon>
        <taxon>Agaricomycotina</taxon>
        <taxon>Agaricomycetes</taxon>
        <taxon>Agaricomycetidae</taxon>
        <taxon>Agaricales</taxon>
        <taxon>Marasmiineae</taxon>
        <taxon>Omphalotaceae</taxon>
        <taxon>Rhodocollybia</taxon>
    </lineage>
</organism>
<dbReference type="EMBL" id="JADNRY010000004">
    <property type="protein sequence ID" value="KAF9077165.1"/>
    <property type="molecule type" value="Genomic_DNA"/>
</dbReference>
<proteinExistence type="predicted"/>